<name>A0A8H6A919_PETAA</name>
<dbReference type="FunFam" id="2.102.20.10:FF:000001">
    <property type="entry name" value="Beta-galactosidase A"/>
    <property type="match status" value="1"/>
</dbReference>
<keyword evidence="5 11" id="KW-0732">Signal</keyword>
<dbReference type="SUPFAM" id="SSF49785">
    <property type="entry name" value="Galactose-binding domain-like"/>
    <property type="match status" value="2"/>
</dbReference>
<dbReference type="InterPro" id="IPR025972">
    <property type="entry name" value="BetaGal_dom3"/>
</dbReference>
<evidence type="ECO:0000256" key="1">
    <source>
        <dbReference type="ARBA" id="ARBA00001412"/>
    </source>
</evidence>
<dbReference type="Pfam" id="PF10435">
    <property type="entry name" value="BetaGal_dom2"/>
    <property type="match status" value="1"/>
</dbReference>
<evidence type="ECO:0000256" key="11">
    <source>
        <dbReference type="SAM" id="SignalP"/>
    </source>
</evidence>
<dbReference type="EMBL" id="SPNV01000083">
    <property type="protein sequence ID" value="KAF5862025.1"/>
    <property type="molecule type" value="Genomic_DNA"/>
</dbReference>
<dbReference type="SUPFAM" id="SSF51445">
    <property type="entry name" value="(Trans)glycosidases"/>
    <property type="match status" value="1"/>
</dbReference>
<dbReference type="InterPro" id="IPR019801">
    <property type="entry name" value="Glyco_hydro_35_CS"/>
</dbReference>
<keyword evidence="8 9" id="KW-0326">Glycosidase</keyword>
<dbReference type="PRINTS" id="PR00742">
    <property type="entry name" value="GLHYDRLASE35"/>
</dbReference>
<evidence type="ECO:0000256" key="5">
    <source>
        <dbReference type="ARBA" id="ARBA00022729"/>
    </source>
</evidence>
<dbReference type="InterPro" id="IPR001944">
    <property type="entry name" value="Glycoside_Hdrlase_35"/>
</dbReference>
<dbReference type="Gene3D" id="2.60.390.10">
    <property type="entry name" value="Beta-galactosidase, domain 3"/>
    <property type="match status" value="1"/>
</dbReference>
<evidence type="ECO:0000256" key="9">
    <source>
        <dbReference type="RuleBase" id="RU000675"/>
    </source>
</evidence>
<evidence type="ECO:0000256" key="10">
    <source>
        <dbReference type="RuleBase" id="RU003679"/>
    </source>
</evidence>
<evidence type="ECO:0000256" key="7">
    <source>
        <dbReference type="ARBA" id="ARBA00023180"/>
    </source>
</evidence>
<dbReference type="Gene3D" id="2.102.20.10">
    <property type="entry name" value="Beta-galactosidase, domain 2"/>
    <property type="match status" value="1"/>
</dbReference>
<dbReference type="InterPro" id="IPR008979">
    <property type="entry name" value="Galactose-bd-like_sf"/>
</dbReference>
<evidence type="ECO:0000256" key="8">
    <source>
        <dbReference type="ARBA" id="ARBA00023295"/>
    </source>
</evidence>
<comment type="function">
    <text evidence="2">Cleaves beta-linked terminal galactosyl residues from gangliosides, glycoproteins, and glycosaminoglycans.</text>
</comment>
<dbReference type="Pfam" id="PF01301">
    <property type="entry name" value="Glyco_hydro_35"/>
    <property type="match status" value="1"/>
</dbReference>
<dbReference type="GO" id="GO:0004565">
    <property type="term" value="F:beta-galactosidase activity"/>
    <property type="evidence" value="ECO:0007669"/>
    <property type="project" value="UniProtKB-EC"/>
</dbReference>
<dbReference type="Pfam" id="PF13363">
    <property type="entry name" value="BetaGal_dom3"/>
    <property type="match status" value="1"/>
</dbReference>
<dbReference type="FunFam" id="3.20.20.80:FF:000040">
    <property type="entry name" value="Beta-galactosidase A"/>
    <property type="match status" value="1"/>
</dbReference>
<dbReference type="SUPFAM" id="SSF51011">
    <property type="entry name" value="Glycosyl hydrolase domain"/>
    <property type="match status" value="1"/>
</dbReference>
<dbReference type="PANTHER" id="PTHR23421">
    <property type="entry name" value="BETA-GALACTOSIDASE RELATED"/>
    <property type="match status" value="1"/>
</dbReference>
<protein>
    <recommendedName>
        <fullName evidence="4 9">Beta-galactosidase</fullName>
        <ecNumber evidence="4 9">3.2.1.23</ecNumber>
    </recommendedName>
</protein>
<dbReference type="AlphaFoldDB" id="A0A8H6A919"/>
<comment type="similarity">
    <text evidence="3 10">Belongs to the glycosyl hydrolase 35 family.</text>
</comment>
<dbReference type="InterPro" id="IPR037110">
    <property type="entry name" value="Betagal_dom2_sf"/>
</dbReference>
<evidence type="ECO:0000313" key="14">
    <source>
        <dbReference type="Proteomes" id="UP000541154"/>
    </source>
</evidence>
<gene>
    <name evidence="13" type="ORF">ETB97_012171</name>
</gene>
<sequence>MKLVSHFLLFLLSDIFLAAVQTEQAVLESSHGPPPLDEQLQGLVTWDEYSIIVRGERILFLSGEFHPFRLPSPGLWLDIFQKIRALGYSGVSFYLMWGLCEGEPGHFQSDGVFDLQEFFDAATQAGIYLIARPGPYINAEVSGGGLPGWLQRLNGDVRSVAPDYLNATNNYIANVGRIISRAQINNGGPVVLFQPENEYTMCSGFTSIDEISACLDKNYMATVEEQYRRSGIVVPFVSNDAVPLGNWAPGTGAGAVDIYGFDNYPFGWGTGCQDPYNWTRILNPLSLYNFSKHQDTSPKTPFAIIEYQGGAPDPWGGEGVNACAAMINAEFSRVFYKLNFSLRATIVNLYMVLSTARYDSRLSTDDFQMFGGTNWGNLGYPSGYTSYDVGAPISEDRLVTREKYSEIKLQAQFMQVSPAYVVSRPLIGSSARTNSSNLVITVLHGGPTNFLIVRHSDYGALESTPYQIIVHTSVGKFTIPTLGGSLVLHGRDSKIHVTDYEMGGISLIYSTAEIYTWKQSGYKTVLLMYGGAGEMHEFAVPLASDQLRILEGNETTHHGINNVTIVQWNVSAERQVISFGDKLEVYLLWRNHAYNYWVLDLPLPRPVGLHVSPSRANFSVIVRGGYLMRNATISNGILSLTGDLNTTTEIEVIAAPAGCCSALTFNGKKIKTRLTSGRLNGLLEYEAPIIAFPDLNTARWHYIDSLPELESCYDDSRWTVCDHETSNNPRKLTTPTSLYASDYGYHAGSILYRGHFIANGAEASFYLSSQGGYAFAHSVWLNSTFLGSWTGSPAMQTYNQTLAFPEKLSEGASYVLTVLIDHMGLDANFLANVQTMKAPRGILDYSLSGHESKSDITWKMTGNFEGERHRELSRGPLNEGATYAERQGFHLPGAPVQGWLHKSPMDGLPGPGLGFFATTFNLSYPHGYDIPTSITFANSSAIDDPTAPGLFRICLFVNGWQFGKYVNNIGPQTTYPIPEGVLNHHGENYLALTFWALDGTGAKLSDIRIGNSAIVQTGYLSPKLITASKYAIRGESY</sequence>
<dbReference type="SUPFAM" id="SSF117100">
    <property type="entry name" value="Beta-galactosidase LacA, domain 3"/>
    <property type="match status" value="1"/>
</dbReference>
<keyword evidence="7" id="KW-0325">Glycoprotein</keyword>
<dbReference type="EC" id="3.2.1.23" evidence="4 9"/>
<feature type="chain" id="PRO_5034517526" description="Beta-galactosidase" evidence="11">
    <location>
        <begin position="23"/>
        <end position="1037"/>
    </location>
</feature>
<dbReference type="GO" id="GO:0030246">
    <property type="term" value="F:carbohydrate binding"/>
    <property type="evidence" value="ECO:0007669"/>
    <property type="project" value="UniProtKB-ARBA"/>
</dbReference>
<dbReference type="InterPro" id="IPR025300">
    <property type="entry name" value="BetaGal_jelly_roll_dom"/>
</dbReference>
<evidence type="ECO:0000313" key="13">
    <source>
        <dbReference type="EMBL" id="KAF5862025.1"/>
    </source>
</evidence>
<accession>A0A8H6A919</accession>
<evidence type="ECO:0000256" key="6">
    <source>
        <dbReference type="ARBA" id="ARBA00022801"/>
    </source>
</evidence>
<dbReference type="Gene3D" id="3.20.20.80">
    <property type="entry name" value="Glycosidases"/>
    <property type="match status" value="1"/>
</dbReference>
<comment type="caution">
    <text evidence="13">The sequence shown here is derived from an EMBL/GenBank/DDBJ whole genome shotgun (WGS) entry which is preliminary data.</text>
</comment>
<evidence type="ECO:0000256" key="3">
    <source>
        <dbReference type="ARBA" id="ARBA00009809"/>
    </source>
</evidence>
<organism evidence="13 14">
    <name type="scientific">Petromyces alliaceus</name>
    <name type="common">Aspergillus alliaceus</name>
    <dbReference type="NCBI Taxonomy" id="209559"/>
    <lineage>
        <taxon>Eukaryota</taxon>
        <taxon>Fungi</taxon>
        <taxon>Dikarya</taxon>
        <taxon>Ascomycota</taxon>
        <taxon>Pezizomycotina</taxon>
        <taxon>Eurotiomycetes</taxon>
        <taxon>Eurotiomycetidae</taxon>
        <taxon>Eurotiales</taxon>
        <taxon>Aspergillaceae</taxon>
        <taxon>Aspergillus</taxon>
        <taxon>Aspergillus subgen. Circumdati</taxon>
    </lineage>
</organism>
<dbReference type="Gene3D" id="2.60.120.260">
    <property type="entry name" value="Galactose-binding domain-like"/>
    <property type="match status" value="2"/>
</dbReference>
<reference evidence="13 14" key="1">
    <citation type="submission" date="2019-04" db="EMBL/GenBank/DDBJ databases">
        <title>Aspergillus burnettii sp. nov., novel species from soil in southeast Queensland.</title>
        <authorList>
            <person name="Gilchrist C.L.M."/>
            <person name="Pitt J.I."/>
            <person name="Lange L."/>
            <person name="Lacey H.J."/>
            <person name="Vuong D."/>
            <person name="Midgley D.J."/>
            <person name="Greenfield P."/>
            <person name="Bradbury M."/>
            <person name="Lacey E."/>
            <person name="Busk P.K."/>
            <person name="Pilgaard B."/>
            <person name="Chooi Y.H."/>
            <person name="Piggott A.M."/>
        </authorList>
    </citation>
    <scope>NUCLEOTIDE SEQUENCE [LARGE SCALE GENOMIC DNA]</scope>
    <source>
        <strain evidence="13 14">FRR 5400</strain>
    </source>
</reference>
<dbReference type="InterPro" id="IPR031330">
    <property type="entry name" value="Gly_Hdrlase_35_cat"/>
</dbReference>
<feature type="domain" description="Beta-galactosidase" evidence="12">
    <location>
        <begin position="420"/>
        <end position="596"/>
    </location>
</feature>
<dbReference type="InterPro" id="IPR018954">
    <property type="entry name" value="Betagal_dom2"/>
</dbReference>
<comment type="catalytic activity">
    <reaction evidence="1 9">
        <text>Hydrolysis of terminal non-reducing beta-D-galactose residues in beta-D-galactosides.</text>
        <dbReference type="EC" id="3.2.1.23"/>
    </reaction>
</comment>
<proteinExistence type="inferred from homology"/>
<dbReference type="SMART" id="SM01029">
    <property type="entry name" value="BetaGal_dom2"/>
    <property type="match status" value="1"/>
</dbReference>
<keyword evidence="6 9" id="KW-0378">Hydrolase</keyword>
<dbReference type="Proteomes" id="UP000541154">
    <property type="component" value="Unassembled WGS sequence"/>
</dbReference>
<keyword evidence="14" id="KW-1185">Reference proteome</keyword>
<dbReference type="PROSITE" id="PS01182">
    <property type="entry name" value="GLYCOSYL_HYDROL_F35"/>
    <property type="match status" value="1"/>
</dbReference>
<dbReference type="InterPro" id="IPR017853">
    <property type="entry name" value="GH"/>
</dbReference>
<feature type="signal peptide" evidence="11">
    <location>
        <begin position="1"/>
        <end position="22"/>
    </location>
</feature>
<dbReference type="FunFam" id="2.60.120.260:FF:000065">
    <property type="entry name" value="Beta-galactosidase A"/>
    <property type="match status" value="1"/>
</dbReference>
<evidence type="ECO:0000259" key="12">
    <source>
        <dbReference type="SMART" id="SM01029"/>
    </source>
</evidence>
<dbReference type="InterPro" id="IPR036833">
    <property type="entry name" value="BetaGal_dom3_sf"/>
</dbReference>
<dbReference type="Pfam" id="PF13364">
    <property type="entry name" value="BetaGal_ABD2"/>
    <property type="match status" value="2"/>
</dbReference>
<evidence type="ECO:0000256" key="2">
    <source>
        <dbReference type="ARBA" id="ARBA00002691"/>
    </source>
</evidence>
<evidence type="ECO:0000256" key="4">
    <source>
        <dbReference type="ARBA" id="ARBA00012756"/>
    </source>
</evidence>
<dbReference type="GO" id="GO:0005990">
    <property type="term" value="P:lactose catabolic process"/>
    <property type="evidence" value="ECO:0007669"/>
    <property type="project" value="UniProtKB-ARBA"/>
</dbReference>